<dbReference type="STRING" id="582851.GCA_900162665_03226"/>
<organism evidence="3 4">
    <name type="scientific">Oceanobacillus sojae</name>
    <dbReference type="NCBI Taxonomy" id="582851"/>
    <lineage>
        <taxon>Bacteria</taxon>
        <taxon>Bacillati</taxon>
        <taxon>Bacillota</taxon>
        <taxon>Bacilli</taxon>
        <taxon>Bacillales</taxon>
        <taxon>Bacillaceae</taxon>
        <taxon>Oceanobacillus</taxon>
    </lineage>
</organism>
<evidence type="ECO:0000256" key="2">
    <source>
        <dbReference type="SAM" id="SignalP"/>
    </source>
</evidence>
<evidence type="ECO:0008006" key="5">
    <source>
        <dbReference type="Google" id="ProtNLM"/>
    </source>
</evidence>
<evidence type="ECO:0000256" key="1">
    <source>
        <dbReference type="SAM" id="MobiDB-lite"/>
    </source>
</evidence>
<feature type="signal peptide" evidence="2">
    <location>
        <begin position="1"/>
        <end position="19"/>
    </location>
</feature>
<keyword evidence="2" id="KW-0732">Signal</keyword>
<proteinExistence type="predicted"/>
<dbReference type="PROSITE" id="PS51257">
    <property type="entry name" value="PROKAR_LIPOPROTEIN"/>
    <property type="match status" value="1"/>
</dbReference>
<dbReference type="SUPFAM" id="SSF160704">
    <property type="entry name" value="YehR-like"/>
    <property type="match status" value="1"/>
</dbReference>
<feature type="compositionally biased region" description="Acidic residues" evidence="1">
    <location>
        <begin position="36"/>
        <end position="80"/>
    </location>
</feature>
<name>A0A511ZH61_9BACI</name>
<protein>
    <recommendedName>
        <fullName evidence="5">DUF1307 domain-containing protein</fullName>
    </recommendedName>
</protein>
<evidence type="ECO:0000313" key="4">
    <source>
        <dbReference type="Proteomes" id="UP000321558"/>
    </source>
</evidence>
<feature type="chain" id="PRO_5039539240" description="DUF1307 domain-containing protein" evidence="2">
    <location>
        <begin position="20"/>
        <end position="226"/>
    </location>
</feature>
<keyword evidence="4" id="KW-1185">Reference proteome</keyword>
<dbReference type="Gene3D" id="3.30.1830.10">
    <property type="entry name" value="YehR-like"/>
    <property type="match status" value="1"/>
</dbReference>
<reference evidence="3 4" key="1">
    <citation type="submission" date="2019-07" db="EMBL/GenBank/DDBJ databases">
        <title>Whole genome shotgun sequence of Oceanobacillus sojae NBRC 105379.</title>
        <authorList>
            <person name="Hosoyama A."/>
            <person name="Uohara A."/>
            <person name="Ohji S."/>
            <person name="Ichikawa N."/>
        </authorList>
    </citation>
    <scope>NUCLEOTIDE SEQUENCE [LARGE SCALE GENOMIC DNA]</scope>
    <source>
        <strain evidence="3 4">NBRC 105379</strain>
    </source>
</reference>
<dbReference type="InterPro" id="IPR009736">
    <property type="entry name" value="DUF1307"/>
</dbReference>
<sequence>MKKWLMLCMALLLSVALVACGSDNSDEDKDTKDNESTEDTAEGTTDNEEDTEEGAEAEEGAAAEDEEADEEAATDSEENAGSENDAAAESQDFDFDPNGENTVTLQFEQAGVIVKLTYKADGDMVYEQTANNEMPYSALGVSTPEEAEEIMAETAEGFQDIQGVTHNFEYLDDKVVETLTVNYDEADVNEVSQLTGSEFEGDLSGGVSLQQSVQMLQAQGYEIVEE</sequence>
<dbReference type="Pfam" id="PF06998">
    <property type="entry name" value="DUF1307"/>
    <property type="match status" value="1"/>
</dbReference>
<dbReference type="RefSeq" id="WP_186813578.1">
    <property type="nucleotide sequence ID" value="NZ_BJYM01000005.1"/>
</dbReference>
<accession>A0A511ZH61</accession>
<dbReference type="Proteomes" id="UP000321558">
    <property type="component" value="Unassembled WGS sequence"/>
</dbReference>
<comment type="caution">
    <text evidence="3">The sequence shown here is derived from an EMBL/GenBank/DDBJ whole genome shotgun (WGS) entry which is preliminary data.</text>
</comment>
<evidence type="ECO:0000313" key="3">
    <source>
        <dbReference type="EMBL" id="GEN86762.1"/>
    </source>
</evidence>
<dbReference type="EMBL" id="BJYM01000005">
    <property type="protein sequence ID" value="GEN86762.1"/>
    <property type="molecule type" value="Genomic_DNA"/>
</dbReference>
<gene>
    <name evidence="3" type="ORF">OSO01_15010</name>
</gene>
<dbReference type="InterPro" id="IPR036699">
    <property type="entry name" value="YehR-like_sf"/>
</dbReference>
<dbReference type="AlphaFoldDB" id="A0A511ZH61"/>
<feature type="region of interest" description="Disordered" evidence="1">
    <location>
        <begin position="23"/>
        <end position="100"/>
    </location>
</feature>